<keyword evidence="1" id="KW-0812">Transmembrane</keyword>
<proteinExistence type="predicted"/>
<evidence type="ECO:0000313" key="3">
    <source>
        <dbReference type="Proteomes" id="UP000692954"/>
    </source>
</evidence>
<dbReference type="EMBL" id="CAJJDN010000348">
    <property type="protein sequence ID" value="CAD8130951.1"/>
    <property type="molecule type" value="Genomic_DNA"/>
</dbReference>
<protein>
    <recommendedName>
        <fullName evidence="4">Transmembrane protein</fullName>
    </recommendedName>
</protein>
<evidence type="ECO:0000313" key="2">
    <source>
        <dbReference type="EMBL" id="CAD8130951.1"/>
    </source>
</evidence>
<dbReference type="AlphaFoldDB" id="A0A8S1RQ94"/>
<keyword evidence="1" id="KW-1133">Transmembrane helix</keyword>
<sequence>MVDKQMMELVMILLECIQENQVIKPSKMIILYQSISQKQLMNQPQPKPKKNVYQKAYHLNFILIFLIIIIMDSQNQNLQTLIKILRKNQKLKSNIQIINDGYQVIQKYLENTHEKQGFQSTKGIRKMTPTENIQFQI</sequence>
<keyword evidence="3" id="KW-1185">Reference proteome</keyword>
<keyword evidence="1" id="KW-0472">Membrane</keyword>
<organism evidence="2 3">
    <name type="scientific">Paramecium sonneborni</name>
    <dbReference type="NCBI Taxonomy" id="65129"/>
    <lineage>
        <taxon>Eukaryota</taxon>
        <taxon>Sar</taxon>
        <taxon>Alveolata</taxon>
        <taxon>Ciliophora</taxon>
        <taxon>Intramacronucleata</taxon>
        <taxon>Oligohymenophorea</taxon>
        <taxon>Peniculida</taxon>
        <taxon>Parameciidae</taxon>
        <taxon>Paramecium</taxon>
    </lineage>
</organism>
<feature type="transmembrane region" description="Helical" evidence="1">
    <location>
        <begin position="56"/>
        <end position="73"/>
    </location>
</feature>
<accession>A0A8S1RQ94</accession>
<dbReference type="Proteomes" id="UP000692954">
    <property type="component" value="Unassembled WGS sequence"/>
</dbReference>
<evidence type="ECO:0000256" key="1">
    <source>
        <dbReference type="SAM" id="Phobius"/>
    </source>
</evidence>
<comment type="caution">
    <text evidence="2">The sequence shown here is derived from an EMBL/GenBank/DDBJ whole genome shotgun (WGS) entry which is preliminary data.</text>
</comment>
<reference evidence="2" key="1">
    <citation type="submission" date="2021-01" db="EMBL/GenBank/DDBJ databases">
        <authorList>
            <consortium name="Genoscope - CEA"/>
            <person name="William W."/>
        </authorList>
    </citation>
    <scope>NUCLEOTIDE SEQUENCE</scope>
</reference>
<gene>
    <name evidence="2" type="ORF">PSON_ATCC_30995.1.T3480006</name>
</gene>
<name>A0A8S1RQ94_9CILI</name>
<evidence type="ECO:0008006" key="4">
    <source>
        <dbReference type="Google" id="ProtNLM"/>
    </source>
</evidence>